<feature type="transmembrane region" description="Helical" evidence="2">
    <location>
        <begin position="829"/>
        <end position="847"/>
    </location>
</feature>
<gene>
    <name evidence="3" type="ORF">Cvel_9141</name>
</gene>
<keyword evidence="2" id="KW-0812">Transmembrane</keyword>
<accession>A0A0G4HWV7</accession>
<reference evidence="3" key="1">
    <citation type="submission" date="2014-11" db="EMBL/GenBank/DDBJ databases">
        <authorList>
            <person name="Otto D Thomas"/>
            <person name="Naeem Raeece"/>
        </authorList>
    </citation>
    <scope>NUCLEOTIDE SEQUENCE</scope>
</reference>
<sequence>MTWHNKSFWWGLAANCALGVSWFAIGCSNVNGRSWLDDFQSISLIWLSTGVVGLLTALYFYLTMGTVWQASRALEIRFPPDETGQTSHGSAGRDEDIIQFPPHNQHPQEQQHGYPNQDDGGIIAFPPSTKPEGVYHKGTAGEWGGVGLEGRPTLVPASRVSGLEVEVPSRGLVSGSNGEGLVSGSNGENGIDETIENDEASPACESGTGSASSSSAACPVCATRRVECLCVSASPFAKSDLESGGMGGLAEVLGDSSPSPKAAVVEEEEPPPQLRVLQGTPGLAPVVPPPGGPCPPHPHLPAPQAANLRPPPRTGSSVASSMSTPLDGFLYTESSRLSFLGRRDSGPLALPVFWQMGPSDGHATVRDFEQQLQEHLRGGVGGRPRCPNPPGSLNPSQSRPSAPRPNSPFPMGESRLHVADGAPLGYRPSLLNWSQNSQMAQQAQQLGETPGASCDGLRVSYLSGSGAGRTANVSPERLILEREGTTQTFQQYSEAEVGPLEAERSLYLGAPAEDWVTVETLNPSSLHAVYRYNWRIRVRRLCRRVWVIGKAVLGGVLLGGAQWCLKMAYGDDREAMGPLTAVTATDVLFVMVLRMCFEGRKERRGREGRGGHSAEAEHRHGVFSSRLWRVPSRLLSRGRSQRRAAAHARHVRRFVLRLVAISLMVGGLAAMLSISGAHDRSDDEFRLALTWALAGTLCLALSVLCIRQSFIEGISGWTSFVVRMLTQGVMGVGLLIALVSVDGFNRVLGSRNLPWMEIGAPLAAGIGQSFAVFCVNKSIMAMTNQMAEAIADHPGRPTEDGRAGSAAYYEEVAQTLASIRYSGVVSAQSGLHCILVLLLAFLAFHVLPDWRISVAMGVVLVGAVLTAYCHAIASSQAIGIAQERRALSQGGSSGRGSEASDRAGEADSQYERERERERVPNTLRDAERSAPLLSDAPDLMEDELKGEGGRESPPRARPLCRSVTGPGPRG</sequence>
<feature type="region of interest" description="Disordered" evidence="1">
    <location>
        <begin position="79"/>
        <end position="114"/>
    </location>
</feature>
<feature type="region of interest" description="Disordered" evidence="1">
    <location>
        <begin position="288"/>
        <end position="324"/>
    </location>
</feature>
<feature type="region of interest" description="Disordered" evidence="1">
    <location>
        <begin position="888"/>
        <end position="970"/>
    </location>
</feature>
<feature type="transmembrane region" description="Helical" evidence="2">
    <location>
        <begin position="575"/>
        <end position="597"/>
    </location>
</feature>
<feature type="compositionally biased region" description="Polar residues" evidence="1">
    <location>
        <begin position="314"/>
        <end position="324"/>
    </location>
</feature>
<feature type="region of interest" description="Disordered" evidence="1">
    <location>
        <begin position="376"/>
        <end position="421"/>
    </location>
</feature>
<feature type="transmembrane region" description="Helical" evidence="2">
    <location>
        <begin position="545"/>
        <end position="563"/>
    </location>
</feature>
<feature type="compositionally biased region" description="Low complexity" evidence="1">
    <location>
        <begin position="99"/>
        <end position="112"/>
    </location>
</feature>
<evidence type="ECO:0000256" key="1">
    <source>
        <dbReference type="SAM" id="MobiDB-lite"/>
    </source>
</evidence>
<evidence type="ECO:0000256" key="2">
    <source>
        <dbReference type="SAM" id="Phobius"/>
    </source>
</evidence>
<feature type="compositionally biased region" description="Basic and acidic residues" evidence="1">
    <location>
        <begin position="898"/>
        <end position="928"/>
    </location>
</feature>
<protein>
    <submittedName>
        <fullName evidence="3">Uncharacterized protein</fullName>
    </submittedName>
</protein>
<keyword evidence="2" id="KW-1133">Transmembrane helix</keyword>
<dbReference type="EMBL" id="CDMZ01004208">
    <property type="protein sequence ID" value="CEM49003.1"/>
    <property type="molecule type" value="Genomic_DNA"/>
</dbReference>
<feature type="compositionally biased region" description="Pro residues" evidence="1">
    <location>
        <begin position="288"/>
        <end position="301"/>
    </location>
</feature>
<evidence type="ECO:0000313" key="3">
    <source>
        <dbReference type="EMBL" id="CEM49003.1"/>
    </source>
</evidence>
<dbReference type="VEuPathDB" id="CryptoDB:Cvel_9141"/>
<feature type="transmembrane region" description="Helical" evidence="2">
    <location>
        <begin position="7"/>
        <end position="25"/>
    </location>
</feature>
<proteinExistence type="predicted"/>
<feature type="transmembrane region" description="Helical" evidence="2">
    <location>
        <begin position="45"/>
        <end position="62"/>
    </location>
</feature>
<dbReference type="AlphaFoldDB" id="A0A0G4HWV7"/>
<name>A0A0G4HWV7_9ALVE</name>
<feature type="transmembrane region" description="Helical" evidence="2">
    <location>
        <begin position="718"/>
        <end position="738"/>
    </location>
</feature>
<feature type="transmembrane region" description="Helical" evidence="2">
    <location>
        <begin position="853"/>
        <end position="873"/>
    </location>
</feature>
<dbReference type="PROSITE" id="PS51257">
    <property type="entry name" value="PROKAR_LIPOPROTEIN"/>
    <property type="match status" value="1"/>
</dbReference>
<feature type="compositionally biased region" description="Basic and acidic residues" evidence="1">
    <location>
        <begin position="942"/>
        <end position="954"/>
    </location>
</feature>
<keyword evidence="2" id="KW-0472">Membrane</keyword>
<feature type="transmembrane region" description="Helical" evidence="2">
    <location>
        <begin position="758"/>
        <end position="776"/>
    </location>
</feature>
<organism evidence="3">
    <name type="scientific">Chromera velia CCMP2878</name>
    <dbReference type="NCBI Taxonomy" id="1169474"/>
    <lineage>
        <taxon>Eukaryota</taxon>
        <taxon>Sar</taxon>
        <taxon>Alveolata</taxon>
        <taxon>Colpodellida</taxon>
        <taxon>Chromeraceae</taxon>
        <taxon>Chromera</taxon>
    </lineage>
</organism>
<feature type="region of interest" description="Disordered" evidence="1">
    <location>
        <begin position="170"/>
        <end position="190"/>
    </location>
</feature>
<feature type="transmembrane region" description="Helical" evidence="2">
    <location>
        <begin position="687"/>
        <end position="706"/>
    </location>
</feature>
<feature type="transmembrane region" description="Helical" evidence="2">
    <location>
        <begin position="654"/>
        <end position="675"/>
    </location>
</feature>